<comment type="caution">
    <text evidence="2">The sequence shown here is derived from an EMBL/GenBank/DDBJ whole genome shotgun (WGS) entry which is preliminary data.</text>
</comment>
<organism evidence="2 3">
    <name type="scientific">Oryctes borbonicus</name>
    <dbReference type="NCBI Taxonomy" id="1629725"/>
    <lineage>
        <taxon>Eukaryota</taxon>
        <taxon>Metazoa</taxon>
        <taxon>Ecdysozoa</taxon>
        <taxon>Arthropoda</taxon>
        <taxon>Hexapoda</taxon>
        <taxon>Insecta</taxon>
        <taxon>Pterygota</taxon>
        <taxon>Neoptera</taxon>
        <taxon>Endopterygota</taxon>
        <taxon>Coleoptera</taxon>
        <taxon>Polyphaga</taxon>
        <taxon>Scarabaeiformia</taxon>
        <taxon>Scarabaeidae</taxon>
        <taxon>Dynastinae</taxon>
        <taxon>Oryctes</taxon>
    </lineage>
</organism>
<dbReference type="OrthoDB" id="10255247at2759"/>
<accession>A0A0T6B0V9</accession>
<proteinExistence type="predicted"/>
<sequence length="126" mass="14394">ENTEKNDEVIELIFEHVQTIFLGINPLVDTEKPPLVFLEDFQRELENILLEYDKVKDDNGTVEMLEMAEAKITLPPSYSALIRKTPIPQQGPSVTPEKGSDEEEEVPSRGYLKRQAQIVIDAKSRR</sequence>
<gene>
    <name evidence="2" type="ORF">AMK59_5435</name>
</gene>
<feature type="region of interest" description="Disordered" evidence="1">
    <location>
        <begin position="83"/>
        <end position="126"/>
    </location>
</feature>
<feature type="non-terminal residue" evidence="2">
    <location>
        <position position="1"/>
    </location>
</feature>
<dbReference type="AlphaFoldDB" id="A0A0T6B0V9"/>
<feature type="non-terminal residue" evidence="2">
    <location>
        <position position="126"/>
    </location>
</feature>
<evidence type="ECO:0000313" key="3">
    <source>
        <dbReference type="Proteomes" id="UP000051574"/>
    </source>
</evidence>
<keyword evidence="3" id="KW-1185">Reference proteome</keyword>
<protein>
    <submittedName>
        <fullName evidence="2">Uncharacterized protein</fullName>
    </submittedName>
</protein>
<dbReference type="EMBL" id="LJIG01016310">
    <property type="protein sequence ID" value="KRT80984.1"/>
    <property type="molecule type" value="Genomic_DNA"/>
</dbReference>
<evidence type="ECO:0000256" key="1">
    <source>
        <dbReference type="SAM" id="MobiDB-lite"/>
    </source>
</evidence>
<name>A0A0T6B0V9_9SCAR</name>
<evidence type="ECO:0000313" key="2">
    <source>
        <dbReference type="EMBL" id="KRT80984.1"/>
    </source>
</evidence>
<reference evidence="2 3" key="1">
    <citation type="submission" date="2015-09" db="EMBL/GenBank/DDBJ databases">
        <title>Draft genome of the scarab beetle Oryctes borbonicus.</title>
        <authorList>
            <person name="Meyer J.M."/>
            <person name="Markov G.V."/>
            <person name="Baskaran P."/>
            <person name="Herrmann M."/>
            <person name="Sommer R.J."/>
            <person name="Roedelsperger C."/>
        </authorList>
    </citation>
    <scope>NUCLEOTIDE SEQUENCE [LARGE SCALE GENOMIC DNA]</scope>
    <source>
        <strain evidence="2">OB123</strain>
        <tissue evidence="2">Whole animal</tissue>
    </source>
</reference>
<dbReference type="Proteomes" id="UP000051574">
    <property type="component" value="Unassembled WGS sequence"/>
</dbReference>